<accession>A0A0B0N1W9</accession>
<dbReference type="AlphaFoldDB" id="A0A0B0N1W9"/>
<evidence type="ECO:0000313" key="1">
    <source>
        <dbReference type="EMBL" id="KHG08343.1"/>
    </source>
</evidence>
<sequence>MVRTRLSDVITLSKLSQFHIFSFYNHLSQFNII</sequence>
<dbReference type="EMBL" id="JRRC01495771">
    <property type="protein sequence ID" value="KHG08343.1"/>
    <property type="molecule type" value="Genomic_DNA"/>
</dbReference>
<name>A0A0B0N1W9_GOSAR</name>
<reference evidence="2" key="1">
    <citation type="submission" date="2014-09" db="EMBL/GenBank/DDBJ databases">
        <authorList>
            <person name="Mudge J."/>
            <person name="Ramaraj T."/>
            <person name="Lindquist I.E."/>
            <person name="Bharti A.K."/>
            <person name="Sundararajan A."/>
            <person name="Cameron C.T."/>
            <person name="Woodward J.E."/>
            <person name="May G.D."/>
            <person name="Brubaker C."/>
            <person name="Broadhvest J."/>
            <person name="Wilkins T.A."/>
        </authorList>
    </citation>
    <scope>NUCLEOTIDE SEQUENCE</scope>
    <source>
        <strain evidence="2">cv. AKA8401</strain>
    </source>
</reference>
<comment type="caution">
    <text evidence="1">The sequence shown here is derived from an EMBL/GenBank/DDBJ whole genome shotgun (WGS) entry which is preliminary data.</text>
</comment>
<keyword evidence="2" id="KW-1185">Reference proteome</keyword>
<evidence type="ECO:0000313" key="2">
    <source>
        <dbReference type="Proteomes" id="UP000032142"/>
    </source>
</evidence>
<protein>
    <submittedName>
        <fullName evidence="1">Uncharacterized protein</fullName>
    </submittedName>
</protein>
<gene>
    <name evidence="1" type="ORF">F383_35633</name>
</gene>
<dbReference type="Proteomes" id="UP000032142">
    <property type="component" value="Unassembled WGS sequence"/>
</dbReference>
<organism evidence="1 2">
    <name type="scientific">Gossypium arboreum</name>
    <name type="common">Tree cotton</name>
    <name type="synonym">Gossypium nanking</name>
    <dbReference type="NCBI Taxonomy" id="29729"/>
    <lineage>
        <taxon>Eukaryota</taxon>
        <taxon>Viridiplantae</taxon>
        <taxon>Streptophyta</taxon>
        <taxon>Embryophyta</taxon>
        <taxon>Tracheophyta</taxon>
        <taxon>Spermatophyta</taxon>
        <taxon>Magnoliopsida</taxon>
        <taxon>eudicotyledons</taxon>
        <taxon>Gunneridae</taxon>
        <taxon>Pentapetalae</taxon>
        <taxon>rosids</taxon>
        <taxon>malvids</taxon>
        <taxon>Malvales</taxon>
        <taxon>Malvaceae</taxon>
        <taxon>Malvoideae</taxon>
        <taxon>Gossypium</taxon>
    </lineage>
</organism>
<proteinExistence type="predicted"/>